<evidence type="ECO:0000313" key="7">
    <source>
        <dbReference type="Proteomes" id="UP000000270"/>
    </source>
</evidence>
<dbReference type="GO" id="GO:0006020">
    <property type="term" value="P:inositol metabolic process"/>
    <property type="evidence" value="ECO:0007669"/>
    <property type="project" value="TreeGrafter"/>
</dbReference>
<reference evidence="7" key="2">
    <citation type="submission" date="2007-04" db="EMBL/GenBank/DDBJ databases">
        <title>Complete genome sequence of the nitrogen-fixing bacterium Azorhizobium caulinodans ORS571.</title>
        <authorList>
            <person name="Lee K.B."/>
            <person name="Backer P.D."/>
            <person name="Aono T."/>
            <person name="Liu C.T."/>
            <person name="Suzuki S."/>
            <person name="Suzuki T."/>
            <person name="Kaneko T."/>
            <person name="Yamada M."/>
            <person name="Tabata S."/>
            <person name="Kupfer D.M."/>
            <person name="Najar F.Z."/>
            <person name="Wiley G.B."/>
            <person name="Roe B."/>
            <person name="Binnewies T."/>
            <person name="Ussery D."/>
            <person name="Vereecke D."/>
            <person name="Gevers D."/>
            <person name="Holsters M."/>
            <person name="Oyaizu H."/>
        </authorList>
    </citation>
    <scope>NUCLEOTIDE SEQUENCE [LARGE SCALE GENOMIC DNA]</scope>
    <source>
        <strain evidence="7">ATCC 43989 / DSM 5975 / JCM 20966 / LMG 6465 / NBRC 14845 / NCIMB 13405 / ORS 571</strain>
    </source>
</reference>
<reference evidence="6 7" key="3">
    <citation type="journal article" date="2008" name="BMC Genomics">
        <title>The genome of the versatile nitrogen fixer Azorhizobium caulinodans ORS571.</title>
        <authorList>
            <person name="Lee KB."/>
            <person name="Backer P.D."/>
            <person name="Aono T."/>
            <person name="Liu CT."/>
            <person name="Suzuki S."/>
            <person name="Suzuki T."/>
            <person name="Kaneko T."/>
            <person name="Yamada M."/>
            <person name="Tabata S."/>
            <person name="Kupfer D.M."/>
            <person name="Najar F.Z."/>
            <person name="Wiley G.B."/>
            <person name="Roe B."/>
            <person name="Binnewies T.T."/>
            <person name="Ussery D.W."/>
            <person name="D'Haeze W."/>
            <person name="Herder J.D."/>
            <person name="Gevers D."/>
            <person name="Vereecke D."/>
            <person name="Holsters M."/>
            <person name="Oyaizu H."/>
        </authorList>
    </citation>
    <scope>NUCLEOTIDE SEQUENCE [LARGE SCALE GENOMIC DNA]</scope>
    <source>
        <strain evidence="7">ATCC 43989 / DSM 5975 / JCM 20966 / LMG 6465 / NBRC 14845 / NCIMB 13405 / ORS 571</strain>
    </source>
</reference>
<protein>
    <submittedName>
        <fullName evidence="6">Putative myo-inositol monophosphatase 2 family protein</fullName>
    </submittedName>
</protein>
<dbReference type="SUPFAM" id="SSF56655">
    <property type="entry name" value="Carbohydrate phosphatase"/>
    <property type="match status" value="1"/>
</dbReference>
<dbReference type="GO" id="GO:0008934">
    <property type="term" value="F:inositol monophosphate 1-phosphatase activity"/>
    <property type="evidence" value="ECO:0007669"/>
    <property type="project" value="TreeGrafter"/>
</dbReference>
<proteinExistence type="inferred from homology"/>
<dbReference type="AlphaFoldDB" id="A8I692"/>
<dbReference type="STRING" id="438753.AZC_2379"/>
<keyword evidence="2 4" id="KW-0479">Metal-binding</keyword>
<dbReference type="Proteomes" id="UP000000270">
    <property type="component" value="Chromosome"/>
</dbReference>
<dbReference type="CDD" id="cd01638">
    <property type="entry name" value="CysQ"/>
    <property type="match status" value="1"/>
</dbReference>
<dbReference type="Gene3D" id="3.40.190.80">
    <property type="match status" value="1"/>
</dbReference>
<dbReference type="InterPro" id="IPR000760">
    <property type="entry name" value="Inositol_monophosphatase-like"/>
</dbReference>
<dbReference type="KEGG" id="azc:AZC_2379"/>
<organism evidence="6 7">
    <name type="scientific">Azorhizobium caulinodans (strain ATCC 43989 / DSM 5975 / JCM 20966 / LMG 6465 / NBRC 14845 / NCIMB 13405 / ORS 571)</name>
    <dbReference type="NCBI Taxonomy" id="438753"/>
    <lineage>
        <taxon>Bacteria</taxon>
        <taxon>Pseudomonadati</taxon>
        <taxon>Pseudomonadota</taxon>
        <taxon>Alphaproteobacteria</taxon>
        <taxon>Hyphomicrobiales</taxon>
        <taxon>Xanthobacteraceae</taxon>
        <taxon>Azorhizobium</taxon>
    </lineage>
</organism>
<keyword evidence="7" id="KW-1185">Reference proteome</keyword>
<feature type="compositionally biased region" description="Low complexity" evidence="5">
    <location>
        <begin position="20"/>
        <end position="30"/>
    </location>
</feature>
<feature type="binding site" evidence="4">
    <location>
        <position position="117"/>
    </location>
    <ligand>
        <name>Mg(2+)</name>
        <dbReference type="ChEBI" id="CHEBI:18420"/>
        <label>1</label>
        <note>catalytic</note>
    </ligand>
</feature>
<feature type="binding site" evidence="4">
    <location>
        <position position="114"/>
    </location>
    <ligand>
        <name>Mg(2+)</name>
        <dbReference type="ChEBI" id="CHEBI:18420"/>
        <label>1</label>
        <note>catalytic</note>
    </ligand>
</feature>
<reference evidence="6 7" key="4">
    <citation type="journal article" date="2009" name="Appl. Environ. Microbiol.">
        <title>Comparative genome-wide transcriptional profiling of Azorhizobium caulinodans ORS571 grown under free-living and symbiotic conditions.</title>
        <authorList>
            <person name="Tsukada S."/>
            <person name="Aono T."/>
            <person name="Akiba N."/>
            <person name="Lee KB."/>
            <person name="Liu CT."/>
            <person name="Toyazaki H."/>
            <person name="Oyaizu H."/>
        </authorList>
    </citation>
    <scope>NUCLEOTIDE SEQUENCE [LARGE SCALE GENOMIC DNA]</scope>
    <source>
        <strain evidence="7">ATCC 43989 / DSM 5975 / JCM 20966 / LMG 6465 / NBRC 14845 / NCIMB 13405 / ORS 571</strain>
    </source>
</reference>
<feature type="binding site" evidence="4">
    <location>
        <position position="116"/>
    </location>
    <ligand>
        <name>Mg(2+)</name>
        <dbReference type="ChEBI" id="CHEBI:18420"/>
        <label>1</label>
        <note>catalytic</note>
    </ligand>
</feature>
<keyword evidence="3 4" id="KW-0460">Magnesium</keyword>
<gene>
    <name evidence="6" type="ordered locus">AZC_2379</name>
</gene>
<dbReference type="GO" id="GO:0046854">
    <property type="term" value="P:phosphatidylinositol phosphate biosynthetic process"/>
    <property type="evidence" value="ECO:0007669"/>
    <property type="project" value="InterPro"/>
</dbReference>
<dbReference type="Pfam" id="PF00459">
    <property type="entry name" value="Inositol_P"/>
    <property type="match status" value="1"/>
</dbReference>
<dbReference type="EMBL" id="AP009384">
    <property type="protein sequence ID" value="BAF88377.1"/>
    <property type="molecule type" value="Genomic_DNA"/>
</dbReference>
<feature type="binding site" evidence="4">
    <location>
        <position position="96"/>
    </location>
    <ligand>
        <name>Mg(2+)</name>
        <dbReference type="ChEBI" id="CHEBI:18420"/>
        <label>1</label>
        <note>catalytic</note>
    </ligand>
</feature>
<comment type="cofactor">
    <cofactor evidence="4">
        <name>Mg(2+)</name>
        <dbReference type="ChEBI" id="CHEBI:18420"/>
    </cofactor>
</comment>
<name>A8I692_AZOC5</name>
<feature type="binding site" evidence="4">
    <location>
        <position position="233"/>
    </location>
    <ligand>
        <name>Mg(2+)</name>
        <dbReference type="ChEBI" id="CHEBI:18420"/>
        <label>1</label>
        <note>catalytic</note>
    </ligand>
</feature>
<dbReference type="HOGENOM" id="CLU_044118_3_1_5"/>
<dbReference type="InterPro" id="IPR020550">
    <property type="entry name" value="Inositol_monophosphatase_CS"/>
</dbReference>
<accession>A8I692</accession>
<evidence type="ECO:0000256" key="2">
    <source>
        <dbReference type="ARBA" id="ARBA00022723"/>
    </source>
</evidence>
<evidence type="ECO:0000256" key="1">
    <source>
        <dbReference type="ARBA" id="ARBA00009759"/>
    </source>
</evidence>
<dbReference type="GO" id="GO:0046872">
    <property type="term" value="F:metal ion binding"/>
    <property type="evidence" value="ECO:0007669"/>
    <property type="project" value="UniProtKB-KW"/>
</dbReference>
<dbReference type="PRINTS" id="PR00377">
    <property type="entry name" value="IMPHPHTASES"/>
</dbReference>
<dbReference type="PANTHER" id="PTHR20854:SF4">
    <property type="entry name" value="INOSITOL-1-MONOPHOSPHATASE-RELATED"/>
    <property type="match status" value="1"/>
</dbReference>
<reference evidence="6 7" key="1">
    <citation type="journal article" date="2007" name="Appl. Environ. Microbiol.">
        <title>Rhizobial factors required for stem nodule maturation and maintenance in Sesbania rostrata-Azorhizobium caulinodans ORS571 symbiosis.</title>
        <authorList>
            <person name="Suzuki S."/>
            <person name="Aono T."/>
            <person name="Lee KB."/>
            <person name="Suzuki T."/>
            <person name="Liu CT."/>
            <person name="Miwa H."/>
            <person name="Wakao S."/>
            <person name="Iki T."/>
            <person name="Oyaizu H."/>
        </authorList>
    </citation>
    <scope>NUCLEOTIDE SEQUENCE [LARGE SCALE GENOMIC DNA]</scope>
    <source>
        <strain evidence="7">ATCC 43989 / DSM 5975 / JCM 20966 / LMG 6465 / NBRC 14845 / NCIMB 13405 / ORS 571</strain>
    </source>
</reference>
<dbReference type="Gene3D" id="3.30.540.10">
    <property type="entry name" value="Fructose-1,6-Bisphosphatase, subunit A, domain 1"/>
    <property type="match status" value="1"/>
</dbReference>
<comment type="similarity">
    <text evidence="1">Belongs to the inositol monophosphatase superfamily.</text>
</comment>
<evidence type="ECO:0000256" key="4">
    <source>
        <dbReference type="PIRSR" id="PIRSR600760-2"/>
    </source>
</evidence>
<evidence type="ECO:0000313" key="6">
    <source>
        <dbReference type="EMBL" id="BAF88377.1"/>
    </source>
</evidence>
<dbReference type="PANTHER" id="PTHR20854">
    <property type="entry name" value="INOSITOL MONOPHOSPHATASE"/>
    <property type="match status" value="1"/>
</dbReference>
<feature type="region of interest" description="Disordered" evidence="5">
    <location>
        <begin position="1"/>
        <end position="30"/>
    </location>
</feature>
<dbReference type="GO" id="GO:0007165">
    <property type="term" value="P:signal transduction"/>
    <property type="evidence" value="ECO:0007669"/>
    <property type="project" value="TreeGrafter"/>
</dbReference>
<evidence type="ECO:0000256" key="3">
    <source>
        <dbReference type="ARBA" id="ARBA00022842"/>
    </source>
</evidence>
<dbReference type="PROSITE" id="PS00630">
    <property type="entry name" value="IMP_2"/>
    <property type="match status" value="1"/>
</dbReference>
<reference evidence="6 7" key="5">
    <citation type="journal article" date="2010" name="Appl. Environ. Microbiol.">
        <title>phrR-like gene praR of Azorhizobium caulinodans ORS571 is essential for symbiosis with Sesbania rostrata and is involved in expression of reb genes.</title>
        <authorList>
            <person name="Akiba N."/>
            <person name="Aono T."/>
            <person name="Toyazaki H."/>
            <person name="Sato S."/>
            <person name="Oyaizu H."/>
        </authorList>
    </citation>
    <scope>NUCLEOTIDE SEQUENCE [LARGE SCALE GENOMIC DNA]</scope>
    <source>
        <strain evidence="7">ATCC 43989 / DSM 5975 / JCM 20966 / LMG 6465 / NBRC 14845 / NCIMB 13405 / ORS 571</strain>
    </source>
</reference>
<dbReference type="eggNOG" id="COG0483">
    <property type="taxonomic scope" value="Bacteria"/>
</dbReference>
<sequence length="291" mass="29997">MPRTCEALKGSPMKSQDQTPPRSGAPAPDAPDAIARLMADAVTAAGAIALDMFRAGRLESWSKANDSPVTAADIAVDRFLKDRFTALAPDYGWLSEESVDSPDRLARSRVWVVDPIDGTRGFMAGGVDWAVSAALVENGRPVAAALFAPASEELFVASVGAGATRNGVPLAVSDLTALAGARISGPVASLDRLAQHAPIERRPRVRSLALRITRVATAELDVALAAPNAHDWDIAAADLLVQEAGGLLSGLDGRPLTYNATVPRHGALVCAGTALHPHILAAARAGAGGAS</sequence>
<evidence type="ECO:0000256" key="5">
    <source>
        <dbReference type="SAM" id="MobiDB-lite"/>
    </source>
</evidence>
<reference evidence="6 7" key="6">
    <citation type="journal article" date="2011" name="Appl. Environ. Microbiol.">
        <title>Involvement of the azorhizobial chromosome partition gene (parA) in the onset of bacteroid differentiation during Sesbania rostrata stem nodule development.</title>
        <authorList>
            <person name="Liu CT."/>
            <person name="Lee KB."/>
            <person name="Wang YS."/>
            <person name="Peng MH."/>
            <person name="Lee KT."/>
            <person name="Suzuki S."/>
            <person name="Suzuki T."/>
            <person name="Oyaizu H."/>
        </authorList>
    </citation>
    <scope>NUCLEOTIDE SEQUENCE [LARGE SCALE GENOMIC DNA]</scope>
    <source>
        <strain evidence="7">ATCC 43989 / DSM 5975 / JCM 20966 / LMG 6465 / NBRC 14845 / NCIMB 13405 / ORS 571</strain>
    </source>
</reference>